<evidence type="ECO:0000313" key="1">
    <source>
        <dbReference type="EMBL" id="MBK1833739.1"/>
    </source>
</evidence>
<dbReference type="RefSeq" id="WP_200391174.1">
    <property type="nucleotide sequence ID" value="NZ_JAENIO010000012.1"/>
</dbReference>
<reference evidence="1" key="1">
    <citation type="submission" date="2021-01" db="EMBL/GenBank/DDBJ databases">
        <title>Modified the classification status of verrucomicrobia.</title>
        <authorList>
            <person name="Feng X."/>
        </authorList>
    </citation>
    <scope>NUCLEOTIDE SEQUENCE</scope>
    <source>
        <strain evidence="1">KCTC 12986</strain>
    </source>
</reference>
<dbReference type="InterPro" id="IPR013783">
    <property type="entry name" value="Ig-like_fold"/>
</dbReference>
<dbReference type="InterPro" id="IPR036116">
    <property type="entry name" value="FN3_sf"/>
</dbReference>
<proteinExistence type="predicted"/>
<gene>
    <name evidence="1" type="ORF">JIN78_06660</name>
</gene>
<dbReference type="SUPFAM" id="SSF49265">
    <property type="entry name" value="Fibronectin type III"/>
    <property type="match status" value="1"/>
</dbReference>
<evidence type="ECO:0000313" key="2">
    <source>
        <dbReference type="Proteomes" id="UP000604083"/>
    </source>
</evidence>
<evidence type="ECO:0008006" key="3">
    <source>
        <dbReference type="Google" id="ProtNLM"/>
    </source>
</evidence>
<protein>
    <recommendedName>
        <fullName evidence="3">Fibronectin type-III domain-containing protein</fullName>
    </recommendedName>
</protein>
<accession>A0A934RRK6</accession>
<dbReference type="Gene3D" id="2.60.40.10">
    <property type="entry name" value="Immunoglobulins"/>
    <property type="match status" value="1"/>
</dbReference>
<organism evidence="1 2">
    <name type="scientific">Roseibacillus ishigakijimensis</name>
    <dbReference type="NCBI Taxonomy" id="454146"/>
    <lineage>
        <taxon>Bacteria</taxon>
        <taxon>Pseudomonadati</taxon>
        <taxon>Verrucomicrobiota</taxon>
        <taxon>Verrucomicrobiia</taxon>
        <taxon>Verrucomicrobiales</taxon>
        <taxon>Verrucomicrobiaceae</taxon>
        <taxon>Roseibacillus</taxon>
    </lineage>
</organism>
<dbReference type="EMBL" id="JAENIO010000012">
    <property type="protein sequence ID" value="MBK1833739.1"/>
    <property type="molecule type" value="Genomic_DNA"/>
</dbReference>
<keyword evidence="2" id="KW-1185">Reference proteome</keyword>
<sequence length="865" mass="92642">MIPGLGLANILFQEDFDSYNSGSIDGQPGLGLGMEGNWEQTGDAGDFTLAPGLSGGNGLFIRSTGNSNLYISHTVPDWGSGKLWMSYLYNELSYGGHFYVSGGDNFSGAVGHAWTNSWGINNVGEGVAYAPKTTYRVVALLDWDAGTTTMWVDPDPNTVPILDSSSPEFNAVAFKEEAQGANARFRIGSWCSGLIDDIRIGTEYEDVAIAYAEDLAVAPFVDAPLDEESNILLDTSLAWIPNGAVTYDVYLWKEGDPVPESPNGTTGSYSFQPGGLEAGTLYYWRVDSTNGAGTSTGEVWSFVTGDGVDAILPPDGAERVPLDLPLEWSSSDAETYDLYLWKEGEERPASPVATVAEEGYQYPAFEADTTYHWEVVSNYSSGSPTTSLQWSFTTGSGVPGELFLHEEFEGYASGSLIGQLGKGIGLDGTAAWEYQGNAGTFEIGPGLSGLQGVIATADGTGDLDARIGHTVENWGEGVFYLSYLYNEIEYGGHSYVSAGGSYSGALGHAWTSNFGINNEEGPSFQPYTQEQTYRIVARIDFTANKTTMWVDPQYEFDSPTVVKQEVMSSTPRLIFRFYGTDAVIDDVRIGSDFQSVVEEIEVLGQRPQLQIARVGAELKLTWNNESGMLYDLLASEDLSLPTSDWAAVAEEFVGLAADESGVNEVSLSLPSEERTFYVVRAYQPPPTVLFSSDFESDNGGFEAVDLSGGAGTTWMWGMPDSDNGYGSVVSGGAESSQSSWALGLGAASEGGDSGYYNDSTDAALRLSVDLTAVTQATLRYSQALDLDGSDSASINFLDADAGNAVLGTFAVLDSDTAISPWENREIPIPAAAIGKNVIIEWKLTTAGFASEYIGWYIDNVSVTAP</sequence>
<name>A0A934RRK6_9BACT</name>
<comment type="caution">
    <text evidence="1">The sequence shown here is derived from an EMBL/GenBank/DDBJ whole genome shotgun (WGS) entry which is preliminary data.</text>
</comment>
<dbReference type="AlphaFoldDB" id="A0A934RRK6"/>
<dbReference type="Proteomes" id="UP000604083">
    <property type="component" value="Unassembled WGS sequence"/>
</dbReference>